<keyword evidence="6" id="KW-1185">Reference proteome</keyword>
<evidence type="ECO:0000259" key="3">
    <source>
        <dbReference type="Pfam" id="PF13598"/>
    </source>
</evidence>
<evidence type="ECO:0000259" key="4">
    <source>
        <dbReference type="Pfam" id="PF13600"/>
    </source>
</evidence>
<reference evidence="5 6" key="1">
    <citation type="submission" date="2021-07" db="EMBL/GenBank/DDBJ databases">
        <title>Flavobacterium WSW3-B6 sp.nov, isolated from seaweed.</title>
        <authorList>
            <person name="Muhammad N."/>
            <person name="Ho H."/>
            <person name="Lee Y.-J."/>
            <person name="Nguyen T."/>
            <person name="Ho J."/>
            <person name="Kim S.-G."/>
        </authorList>
    </citation>
    <scope>NUCLEOTIDE SEQUENCE [LARGE SCALE GENOMIC DNA]</scope>
    <source>
        <strain evidence="5 6">WSW3-B6</strain>
    </source>
</reference>
<dbReference type="PANTHER" id="PTHR31005">
    <property type="entry name" value="DUF4139 DOMAIN-CONTAINING PROTEIN"/>
    <property type="match status" value="1"/>
</dbReference>
<feature type="chain" id="PRO_5046170256" evidence="2">
    <location>
        <begin position="18"/>
        <end position="535"/>
    </location>
</feature>
<feature type="signal peptide" evidence="2">
    <location>
        <begin position="1"/>
        <end position="17"/>
    </location>
</feature>
<dbReference type="InterPro" id="IPR011935">
    <property type="entry name" value="CHP02231"/>
</dbReference>
<dbReference type="EMBL" id="CP080429">
    <property type="protein sequence ID" value="QYJ69188.1"/>
    <property type="molecule type" value="Genomic_DNA"/>
</dbReference>
<feature type="domain" description="DUF4140" evidence="4">
    <location>
        <begin position="30"/>
        <end position="131"/>
    </location>
</feature>
<sequence>MKKIFFVCLLFSSIIYAQKPVFTLAKVEAATVYFNAAEITQSATAKIPKGTSEIVIKNVADYVNESTVRIGAPKSLTVLSVQFTRDYISEYEPDDSSPALKRVRDSIKIIEKEIQQSNIAKYAEQKTLEMLDKNQQVAGQQSGLNVGELTKMVDYYRKKRKEIALAENALAVKIQELNQKLTNLKSRLQVNVNKEEKTSRGKLVLQVMSDVAGNVPLDINYLTTGASWAPFYDLRADDISKPIDMLYKAQVVQQTGIDWKKVKLTLSSGMPNQNNQVPLLQAWFLRFGVMQLYNNSNVVMNTLNVRIEEEAETVSADRAKLSSVSNYTTINENQLNVSFDIDVPYDILSNGKKHSVTLKEIKLPATYKHYAVPKLDKEAFLLAEFNDYSQYNLLRGEANIIFEGMYIGKTVIDPNQTSDTLRLSMGRDRKISIKREKVTDKSGSRFLSSYKEQTFTYDITVRNNKKETVKLMLKDQYPISTDKEIEIELLKDDGATVNTETGVLTWEFKLKPGTTKKVRISYKVRSPKDKAIQNL</sequence>
<feature type="coiled-coil region" evidence="1">
    <location>
        <begin position="167"/>
        <end position="198"/>
    </location>
</feature>
<feature type="domain" description="DUF4139" evidence="3">
    <location>
        <begin position="217"/>
        <end position="528"/>
    </location>
</feature>
<proteinExistence type="predicted"/>
<accession>A0ABX8VAP8</accession>
<dbReference type="PANTHER" id="PTHR31005:SF8">
    <property type="entry name" value="DUF4139 DOMAIN-CONTAINING PROTEIN"/>
    <property type="match status" value="1"/>
</dbReference>
<dbReference type="RefSeq" id="WP_220641523.1">
    <property type="nucleotide sequence ID" value="NZ_CP080429.1"/>
</dbReference>
<dbReference type="Pfam" id="PF13600">
    <property type="entry name" value="DUF4140"/>
    <property type="match status" value="1"/>
</dbReference>
<organism evidence="5 6">
    <name type="scientific">Flavobacterium litorale</name>
    <dbReference type="NCBI Taxonomy" id="2856519"/>
    <lineage>
        <taxon>Bacteria</taxon>
        <taxon>Pseudomonadati</taxon>
        <taxon>Bacteroidota</taxon>
        <taxon>Flavobacteriia</taxon>
        <taxon>Flavobacteriales</taxon>
        <taxon>Flavobacteriaceae</taxon>
        <taxon>Flavobacterium</taxon>
    </lineage>
</organism>
<name>A0ABX8VAP8_9FLAO</name>
<gene>
    <name evidence="5" type="ORF">K1I41_04665</name>
</gene>
<evidence type="ECO:0000256" key="2">
    <source>
        <dbReference type="SAM" id="SignalP"/>
    </source>
</evidence>
<keyword evidence="1" id="KW-0175">Coiled coil</keyword>
<evidence type="ECO:0000313" key="5">
    <source>
        <dbReference type="EMBL" id="QYJ69188.1"/>
    </source>
</evidence>
<evidence type="ECO:0000256" key="1">
    <source>
        <dbReference type="SAM" id="Coils"/>
    </source>
</evidence>
<dbReference type="InterPro" id="IPR037291">
    <property type="entry name" value="DUF4139"/>
</dbReference>
<dbReference type="NCBIfam" id="TIGR02231">
    <property type="entry name" value="mucoidy inhibitor MuiA family protein"/>
    <property type="match status" value="1"/>
</dbReference>
<dbReference type="Proteomes" id="UP000825381">
    <property type="component" value="Chromosome"/>
</dbReference>
<dbReference type="InterPro" id="IPR025554">
    <property type="entry name" value="DUF4140"/>
</dbReference>
<keyword evidence="2" id="KW-0732">Signal</keyword>
<evidence type="ECO:0000313" key="6">
    <source>
        <dbReference type="Proteomes" id="UP000825381"/>
    </source>
</evidence>
<protein>
    <submittedName>
        <fullName evidence="5">DUF4139 domain-containing protein</fullName>
    </submittedName>
</protein>
<dbReference type="Pfam" id="PF13598">
    <property type="entry name" value="DUF4139"/>
    <property type="match status" value="1"/>
</dbReference>